<feature type="domain" description="Kinesin motor" evidence="10">
    <location>
        <begin position="148"/>
        <end position="484"/>
    </location>
</feature>
<dbReference type="InterPro" id="IPR027417">
    <property type="entry name" value="P-loop_NTPase"/>
</dbReference>
<feature type="binding site" evidence="7">
    <location>
        <begin position="229"/>
        <end position="236"/>
    </location>
    <ligand>
        <name>ATP</name>
        <dbReference type="ChEBI" id="CHEBI:30616"/>
    </ligand>
</feature>
<feature type="region of interest" description="Disordered" evidence="9">
    <location>
        <begin position="2226"/>
        <end position="2246"/>
    </location>
</feature>
<feature type="coiled-coil region" evidence="8">
    <location>
        <begin position="1380"/>
        <end position="1407"/>
    </location>
</feature>
<feature type="coiled-coil region" evidence="8">
    <location>
        <begin position="1155"/>
        <end position="1224"/>
    </location>
</feature>
<feature type="coiled-coil region" evidence="8">
    <location>
        <begin position="2155"/>
        <end position="2221"/>
    </location>
</feature>
<dbReference type="SUPFAM" id="SSF52540">
    <property type="entry name" value="P-loop containing nucleoside triphosphate hydrolases"/>
    <property type="match status" value="1"/>
</dbReference>
<evidence type="ECO:0000259" key="10">
    <source>
        <dbReference type="PROSITE" id="PS50067"/>
    </source>
</evidence>
<dbReference type="PANTHER" id="PTHR37739">
    <property type="entry name" value="KINESIN-LIKE PROTEIN KIN-12D"/>
    <property type="match status" value="1"/>
</dbReference>
<evidence type="ECO:0000256" key="7">
    <source>
        <dbReference type="PROSITE-ProRule" id="PRU00283"/>
    </source>
</evidence>
<dbReference type="Pfam" id="PF00225">
    <property type="entry name" value="Kinesin"/>
    <property type="match status" value="1"/>
</dbReference>
<dbReference type="GO" id="GO:0007018">
    <property type="term" value="P:microtubule-based movement"/>
    <property type="evidence" value="ECO:0007669"/>
    <property type="project" value="InterPro"/>
</dbReference>
<feature type="coiled-coil region" evidence="8">
    <location>
        <begin position="2398"/>
        <end position="2425"/>
    </location>
</feature>
<dbReference type="FunFam" id="3.40.850.10:FF:000033">
    <property type="entry name" value="Kinesin-like protein KIN-12E"/>
    <property type="match status" value="1"/>
</dbReference>
<evidence type="ECO:0000256" key="3">
    <source>
        <dbReference type="ARBA" id="ARBA00022840"/>
    </source>
</evidence>
<dbReference type="InterPro" id="IPR001752">
    <property type="entry name" value="Kinesin_motor_dom"/>
</dbReference>
<evidence type="ECO:0000256" key="9">
    <source>
        <dbReference type="SAM" id="MobiDB-lite"/>
    </source>
</evidence>
<keyword evidence="3 7" id="KW-0067">ATP-binding</keyword>
<dbReference type="GO" id="GO:0005874">
    <property type="term" value="C:microtubule"/>
    <property type="evidence" value="ECO:0007669"/>
    <property type="project" value="UniProtKB-KW"/>
</dbReference>
<comment type="similarity">
    <text evidence="6">Belongs to the TRAFAC class myosin-kinesin ATPase superfamily. Kinesin family. KIN-12 subfamily.</text>
</comment>
<feature type="compositionally biased region" description="Polar residues" evidence="9">
    <location>
        <begin position="522"/>
        <end position="532"/>
    </location>
</feature>
<feature type="coiled-coil region" evidence="8">
    <location>
        <begin position="1965"/>
        <end position="2042"/>
    </location>
</feature>
<reference evidence="11 12" key="1">
    <citation type="journal article" date="2018" name="Mol. Plant">
        <title>The genome of Artemisia annua provides insight into the evolution of Asteraceae family and artemisinin biosynthesis.</title>
        <authorList>
            <person name="Shen Q."/>
            <person name="Zhang L."/>
            <person name="Liao Z."/>
            <person name="Wang S."/>
            <person name="Yan T."/>
            <person name="Shi P."/>
            <person name="Liu M."/>
            <person name="Fu X."/>
            <person name="Pan Q."/>
            <person name="Wang Y."/>
            <person name="Lv Z."/>
            <person name="Lu X."/>
            <person name="Zhang F."/>
            <person name="Jiang W."/>
            <person name="Ma Y."/>
            <person name="Chen M."/>
            <person name="Hao X."/>
            <person name="Li L."/>
            <person name="Tang Y."/>
            <person name="Lv G."/>
            <person name="Zhou Y."/>
            <person name="Sun X."/>
            <person name="Brodelius P.E."/>
            <person name="Rose J.K.C."/>
            <person name="Tang K."/>
        </authorList>
    </citation>
    <scope>NUCLEOTIDE SEQUENCE [LARGE SCALE GENOMIC DNA]</scope>
    <source>
        <strain evidence="12">cv. Huhao1</strain>
        <tissue evidence="11">Leaf</tissue>
    </source>
</reference>
<feature type="region of interest" description="Disordered" evidence="9">
    <location>
        <begin position="519"/>
        <end position="539"/>
    </location>
</feature>
<feature type="compositionally biased region" description="Basic and acidic residues" evidence="9">
    <location>
        <begin position="1"/>
        <end position="14"/>
    </location>
</feature>
<dbReference type="GO" id="GO:0003777">
    <property type="term" value="F:microtubule motor activity"/>
    <property type="evidence" value="ECO:0007669"/>
    <property type="project" value="InterPro"/>
</dbReference>
<accession>A0A2U1KLA5</accession>
<evidence type="ECO:0000313" key="12">
    <source>
        <dbReference type="Proteomes" id="UP000245207"/>
    </source>
</evidence>
<dbReference type="Gene3D" id="3.40.850.10">
    <property type="entry name" value="Kinesin motor domain"/>
    <property type="match status" value="1"/>
</dbReference>
<keyword evidence="4 8" id="KW-0175">Coiled coil</keyword>
<dbReference type="PRINTS" id="PR00380">
    <property type="entry name" value="KINESINHEAVY"/>
</dbReference>
<dbReference type="InterPro" id="IPR036961">
    <property type="entry name" value="Kinesin_motor_dom_sf"/>
</dbReference>
<dbReference type="EMBL" id="PKPP01016593">
    <property type="protein sequence ID" value="PWA37570.1"/>
    <property type="molecule type" value="Genomic_DNA"/>
</dbReference>
<feature type="coiled-coil region" evidence="8">
    <location>
        <begin position="1670"/>
        <end position="1739"/>
    </location>
</feature>
<dbReference type="OrthoDB" id="3176171at2759"/>
<feature type="coiled-coil region" evidence="8">
    <location>
        <begin position="1895"/>
        <end position="1922"/>
    </location>
</feature>
<evidence type="ECO:0000256" key="1">
    <source>
        <dbReference type="ARBA" id="ARBA00022701"/>
    </source>
</evidence>
<organism evidence="11 12">
    <name type="scientific">Artemisia annua</name>
    <name type="common">Sweet wormwood</name>
    <dbReference type="NCBI Taxonomy" id="35608"/>
    <lineage>
        <taxon>Eukaryota</taxon>
        <taxon>Viridiplantae</taxon>
        <taxon>Streptophyta</taxon>
        <taxon>Embryophyta</taxon>
        <taxon>Tracheophyta</taxon>
        <taxon>Spermatophyta</taxon>
        <taxon>Magnoliopsida</taxon>
        <taxon>eudicotyledons</taxon>
        <taxon>Gunneridae</taxon>
        <taxon>Pentapetalae</taxon>
        <taxon>asterids</taxon>
        <taxon>campanulids</taxon>
        <taxon>Asterales</taxon>
        <taxon>Asteraceae</taxon>
        <taxon>Asteroideae</taxon>
        <taxon>Anthemideae</taxon>
        <taxon>Artemisiinae</taxon>
        <taxon>Artemisia</taxon>
    </lineage>
</organism>
<protein>
    <submittedName>
        <fullName evidence="11">Kinesin motor domain-containing protein</fullName>
    </submittedName>
</protein>
<evidence type="ECO:0000256" key="5">
    <source>
        <dbReference type="ARBA" id="ARBA00023175"/>
    </source>
</evidence>
<evidence type="ECO:0000256" key="2">
    <source>
        <dbReference type="ARBA" id="ARBA00022741"/>
    </source>
</evidence>
<dbReference type="InterPro" id="IPR019821">
    <property type="entry name" value="Kinesin_motor_CS"/>
</dbReference>
<evidence type="ECO:0000256" key="6">
    <source>
        <dbReference type="ARBA" id="ARBA00034488"/>
    </source>
</evidence>
<keyword evidence="1" id="KW-0493">Microtubule</keyword>
<evidence type="ECO:0000313" key="11">
    <source>
        <dbReference type="EMBL" id="PWA37570.1"/>
    </source>
</evidence>
<sequence>MAKNSSKDSTKVFETEGSENRFASKPVTNQVDASRTPLNAIPDPAQLFKDCVEELVVSGFKDKVTDGANRRRSELVYGTPARSAGVSRSSFGGFSGARVSSSVGEVVVGGGGNSRVSKRKLECEAVNKAVEVPHFEIVEDPSFWNDHNVQVLIRMRPLNNMEKIAQGHGRCLKQESLRTLAWLGHPEVRFTFDHIVCETISQEKLFRVAGLPMVDNCMSGYNSCMFAYGQTGSGKTYTMMGDISQRDGKLVDDCGITPRIFEYLFTRIKVDEENKREERLKYSCKCSFLEIYNEQITDLLEPSSTNLQLREGLKEGVYVENLTEYYVNTVDEVLKLLLRGSANRKVAGTDMNSESSRSHSVFTCIVESRWEKDSVTHLRFGRLNLVDLAGSERQRSSAAGERVKEASYINKSLSTLGLVIMSLVDVAHGKHRHVPYRDSRLTFLLQDSLGGNSKTTIIANVSPSLCAANETLSTLKFAQRAKLIQNNAKVNEDASGDVMALQRQIQMLKEQISILIKHENTSKPPFQGSQTKQESRRALSREDVQCTKMLLKFREEKIKRLELLTNGIISTDNYLIDENNALKEEIQQLQAKIDRNPEVTRFHGCYEHGEREALLAEVVALHNQLLKTLEIEESYIDKNVPTARENEDDKSTEEVEEYKCANSSLIRKVDELKSELSKYMSYSQTAVYPVETVLSSTDLNNETGACNKVEGGSLHENNGLERGNALHSSVIEELMDARTLLDTMKSQQDRLVEELQYVRQENDRLVETLTNINKPHLHPMLDHESNILENGSSQNPSTMDLQARLDKMTKDLEGLRILNDPLKDQVDLVHEEVEHEAAKAILQLQEELASLQVKYHRRLCTMSEENNKLKRIVADKEDEVYTLHSEWEKASLELTSFLLDGSRSLKDASSQIESIACSYPRHNVWVGENVKKAATVLIEKEQTILQLEKNLVDAQSTIQQMQEKLNSLRTATMALTEIQYTETNKMVEVPRGDTLLEEENQQLMVQQITDELVAINNRLDNMKDYFGSIHDKALFEDLYECATDTSASSSTLSDDEYLLENISVEPTSALVSEGGSKQSSSNQESEKAHLFLKKQFMMAYEAFIKLDVQLGAVFKDNEYGNYSKDVKEMQEARCLTTKKFVEDNGCKASSFFSKVEEARATMNEADNVLNALLKANEDAQMLSGRWKQAAEEVMVEKASLIEEIDQLKDELQSKDEEHAILKAELANSVSMIEGSFCQLQKEAEDLCHLIYSDSLAMIQDISHSICQSRSSLQDICAETMKKSFASLVVQQCRIGEYINKFEHHEEIMENVDAHPFGQNELMTNDVCDEEENYSALMARKEPGNLIDENLKLKKEMERKDTLLNGLLFDFSLLQESASTRKDIKDEAEKLSSALSQVQHELKMKTDQLDDMMVGYEKLECCLSDTEAALSATKSCLQNSEDTVEALSYQNAELRSLLEDLYLKKSETEKQLEEQKEKEKLNSLRTATMALTEIQYTETNKMVEVPRGDTLLEEENQQLMVQQITDELVAINNRLDNMKDYFGSIHDKALFEDLYECATDTSASSSTLSDDEYLLENISVEPTSALVSEGGSKQSSSNQESEKAHLFLKKQFMMAYEAFIKLDVQLGAVFKDNEYGNYSKDVKEMQEARCLTTKKFVEDNGCKASSFFSKVEEARATMNEADNVLNALLKANEDAQMLSGRWKQAAEEVMVEKASLIEEIDQLKDELQSKDEEHAILKAELANSVSMIEGSFCQLQKEAEDLCHLIYSDSLAMIQDISHSICQSRSSLQDICAETMKKSFASLVVQQCRIGEYINKFEHHEEIMENVDAHPFGQNELMTNDVCDEEENYSALMARKEPGNLIDENLKLKKEMERKDTLLNGLLFDFSLLQESASTRKDIKDEAEKLSSALSQVQHELKMKTDQLDDMMVGYEKLECCLSDTEAALSATKSCLQNSEDTVEALSYQNAELRSLLEDLYLKKSETEKQLEEQKEKVKALENEIHCIASSNQEQFLFSLEGITDDLKRVSRERDELCEQISSLQDRLEMAYAIADENEAIAVEARQESQASKIYAEQKEEEVKILENSVEELDSTINVLEKRVNEMEEELERHHRIRDSLEVELQSVSQRLLTVESFRSSSDSDNNIFDQPEDQISRKLHSRYLELQEAQARIKDLEDERAEQANEIKQCKEYISELVIHAEAQAAQYQQKYKSLEAMVKVIKIDASKSGSEAPLSDKTEKSSVRPRGSSSPFRCIGNLVQQVNTEKDQELSLAKLRLEDLQTLASNRQKEICMLNTKLAAAESMTHDVIRDLLGVKLDMTNYANLINQNQLQRFIEDAAQQTQEFVAMEQEIRKLKRQLSDVLEERDRFLSEIHSIEADILDSKMKFVQLQGRDQMLTAQNEMLKADKTNLQRRTAELDEMVKKLLETQPPSQQVNQISKASSSEFGKKLATSDKLLLRVNNELPQYRRPDSPRLQQRPYRKEA</sequence>
<feature type="coiled-coil region" evidence="8">
    <location>
        <begin position="491"/>
        <end position="518"/>
    </location>
</feature>
<dbReference type="Proteomes" id="UP000245207">
    <property type="component" value="Unassembled WGS sequence"/>
</dbReference>
<name>A0A2U1KLA5_ARTAN</name>
<keyword evidence="12" id="KW-1185">Reference proteome</keyword>
<feature type="coiled-coil region" evidence="8">
    <location>
        <begin position="2328"/>
        <end position="2369"/>
    </location>
</feature>
<dbReference type="SMART" id="SM00129">
    <property type="entry name" value="KISc"/>
    <property type="match status" value="1"/>
</dbReference>
<dbReference type="PROSITE" id="PS00411">
    <property type="entry name" value="KINESIN_MOTOR_1"/>
    <property type="match status" value="1"/>
</dbReference>
<keyword evidence="5 7" id="KW-0505">Motor protein</keyword>
<feature type="coiled-coil region" evidence="8">
    <location>
        <begin position="937"/>
        <end position="971"/>
    </location>
</feature>
<comment type="caution">
    <text evidence="11">The sequence shown here is derived from an EMBL/GenBank/DDBJ whole genome shotgun (WGS) entry which is preliminary data.</text>
</comment>
<keyword evidence="2 7" id="KW-0547">Nucleotide-binding</keyword>
<dbReference type="InterPro" id="IPR044986">
    <property type="entry name" value="KIF15/KIN-12"/>
</dbReference>
<dbReference type="PROSITE" id="PS50067">
    <property type="entry name" value="KINESIN_MOTOR_2"/>
    <property type="match status" value="1"/>
</dbReference>
<feature type="region of interest" description="Disordered" evidence="9">
    <location>
        <begin position="1"/>
        <end position="30"/>
    </location>
</feature>
<evidence type="ECO:0000256" key="8">
    <source>
        <dbReference type="SAM" id="Coils"/>
    </source>
</evidence>
<gene>
    <name evidence="11" type="ORF">CTI12_AA589190</name>
</gene>
<evidence type="ECO:0000256" key="4">
    <source>
        <dbReference type="ARBA" id="ARBA00023054"/>
    </source>
</evidence>
<dbReference type="GO" id="GO:0008017">
    <property type="term" value="F:microtubule binding"/>
    <property type="evidence" value="ECO:0007669"/>
    <property type="project" value="InterPro"/>
</dbReference>
<dbReference type="STRING" id="35608.A0A2U1KLA5"/>
<feature type="region of interest" description="Disordered" evidence="9">
    <location>
        <begin position="2458"/>
        <end position="2481"/>
    </location>
</feature>
<dbReference type="PANTHER" id="PTHR37739:SF18">
    <property type="entry name" value="KINESIN-LIKE PROTEIN KIN-12C"/>
    <property type="match status" value="1"/>
</dbReference>
<proteinExistence type="inferred from homology"/>
<feature type="coiled-coil region" evidence="8">
    <location>
        <begin position="2071"/>
        <end position="2119"/>
    </location>
</feature>
<dbReference type="GO" id="GO:0005524">
    <property type="term" value="F:ATP binding"/>
    <property type="evidence" value="ECO:0007669"/>
    <property type="project" value="UniProtKB-UniRule"/>
</dbReference>
<feature type="coiled-coil region" evidence="8">
    <location>
        <begin position="1450"/>
        <end position="1477"/>
    </location>
</feature>